<protein>
    <submittedName>
        <fullName evidence="1">Uncharacterized protein</fullName>
    </submittedName>
</protein>
<organism evidence="1 2">
    <name type="scientific">Micromonospora chaiyaphumensis</name>
    <dbReference type="NCBI Taxonomy" id="307119"/>
    <lineage>
        <taxon>Bacteria</taxon>
        <taxon>Bacillati</taxon>
        <taxon>Actinomycetota</taxon>
        <taxon>Actinomycetes</taxon>
        <taxon>Micromonosporales</taxon>
        <taxon>Micromonosporaceae</taxon>
        <taxon>Micromonospora</taxon>
    </lineage>
</organism>
<proteinExistence type="predicted"/>
<reference evidence="2" key="1">
    <citation type="submission" date="2016-06" db="EMBL/GenBank/DDBJ databases">
        <authorList>
            <person name="Varghese N."/>
            <person name="Submissions Spin"/>
        </authorList>
    </citation>
    <scope>NUCLEOTIDE SEQUENCE [LARGE SCALE GENOMIC DNA]</scope>
    <source>
        <strain evidence="2">DSM 45246</strain>
    </source>
</reference>
<evidence type="ECO:0000313" key="2">
    <source>
        <dbReference type="Proteomes" id="UP000199629"/>
    </source>
</evidence>
<keyword evidence="2" id="KW-1185">Reference proteome</keyword>
<dbReference type="EMBL" id="FMCS01000003">
    <property type="protein sequence ID" value="SCE90600.1"/>
    <property type="molecule type" value="Genomic_DNA"/>
</dbReference>
<accession>A0A1C4W314</accession>
<gene>
    <name evidence="1" type="ORF">GA0070214_103168</name>
</gene>
<name>A0A1C4W314_9ACTN</name>
<sequence>MNHLLTAELFQLERAELVRRLRRDRHAATVRASRTPLHRRTAR</sequence>
<dbReference type="AlphaFoldDB" id="A0A1C4W314"/>
<dbReference type="RefSeq" id="WP_279615645.1">
    <property type="nucleotide sequence ID" value="NZ_FMCS01000003.1"/>
</dbReference>
<evidence type="ECO:0000313" key="1">
    <source>
        <dbReference type="EMBL" id="SCE90600.1"/>
    </source>
</evidence>
<dbReference type="Proteomes" id="UP000199629">
    <property type="component" value="Unassembled WGS sequence"/>
</dbReference>